<protein>
    <submittedName>
        <fullName evidence="3">Golgi-body localization protein domain-containing protein</fullName>
    </submittedName>
</protein>
<gene>
    <name evidence="3" type="ORF">SYNPS1DRAFT_22673</name>
</gene>
<feature type="compositionally biased region" description="Basic and acidic residues" evidence="1">
    <location>
        <begin position="108"/>
        <end position="118"/>
    </location>
</feature>
<dbReference type="PANTHER" id="PTHR15678:SF6">
    <property type="entry name" value="BRIDGE-LIKE LIPID TRANSFER PROTEIN FAMILY MEMBER 2"/>
    <property type="match status" value="1"/>
</dbReference>
<dbReference type="Proteomes" id="UP000278143">
    <property type="component" value="Unassembled WGS sequence"/>
</dbReference>
<evidence type="ECO:0000256" key="1">
    <source>
        <dbReference type="SAM" id="MobiDB-lite"/>
    </source>
</evidence>
<evidence type="ECO:0000313" key="3">
    <source>
        <dbReference type="EMBL" id="RKP25351.1"/>
    </source>
</evidence>
<evidence type="ECO:0000259" key="2">
    <source>
        <dbReference type="SMART" id="SM01216"/>
    </source>
</evidence>
<dbReference type="Pfam" id="PF10344">
    <property type="entry name" value="Hobbit"/>
    <property type="match status" value="1"/>
</dbReference>
<dbReference type="InterPro" id="IPR045167">
    <property type="entry name" value="Hobbit"/>
</dbReference>
<dbReference type="InterPro" id="IPR019449">
    <property type="entry name" value="FMP27_WPPW_RBG"/>
</dbReference>
<accession>A0A4P9Z0W8</accession>
<feature type="domain" description="FMP27 WPPW motif-containing RBG unit" evidence="2">
    <location>
        <begin position="171"/>
        <end position="645"/>
    </location>
</feature>
<proteinExistence type="predicted"/>
<dbReference type="EMBL" id="KZ989783">
    <property type="protein sequence ID" value="RKP25351.1"/>
    <property type="molecule type" value="Genomic_DNA"/>
</dbReference>
<evidence type="ECO:0000313" key="4">
    <source>
        <dbReference type="Proteomes" id="UP000278143"/>
    </source>
</evidence>
<feature type="region of interest" description="Disordered" evidence="1">
    <location>
        <begin position="108"/>
        <end position="166"/>
    </location>
</feature>
<name>A0A4P9Z0W8_9FUNG</name>
<feature type="region of interest" description="Disordered" evidence="1">
    <location>
        <begin position="419"/>
        <end position="459"/>
    </location>
</feature>
<dbReference type="SMART" id="SM01216">
    <property type="entry name" value="Fmp27_WPPW"/>
    <property type="match status" value="1"/>
</dbReference>
<keyword evidence="4" id="KW-1185">Reference proteome</keyword>
<feature type="region of interest" description="Disordered" evidence="1">
    <location>
        <begin position="252"/>
        <end position="279"/>
    </location>
</feature>
<feature type="region of interest" description="Disordered" evidence="1">
    <location>
        <begin position="1047"/>
        <end position="1072"/>
    </location>
</feature>
<sequence>MTMDGVVDHDSFKGFRAGKIHLQFIFETNPTTATSMNNVHLTPQATQHLMSFIELFGAEKSPPIRMGRLFPDITGKPPSFGRHLASLRFTFALSPFTLGYFIRDETMTTNDDGKHEPLGGESGNDMTAASGEYHSREDGADERREAEMGTATGDGAGRDDEDIERHTTLRGVKARVDRFELELVMEQYEKTPAELPEHSMMKTGFGVQDVMVDLVSLDARAVMASQVEYDLGYRGRLDMMSMLEEIDLFDDGDEQDEQGDDHEQQQQQQHGHSEEEQAERVKEKLRILQAWLDEADFEDIDMPRISRIGAAKVTPFIYAPRTIYFKQGKSTSPMNRLSMTGKDVRDIQLGIFEERRSVIMGDIARQTALLEELYTQSLPPSTAERSHRRAELSRLKANLKIAAQQLTVVERHLSMLESNDHGQQQAPVFARHSAEKDDAASSTSTAFERMDDEQASQSDADTFDHRCVVHNAHIIWNIELRNQMFRYTRLLTRQHAIRYYMTATAVKAIRDTARKIMRNNERALSIDNTASLSAHQRLDDYEVDHSLLVMFTYPQVSFQSGHDNSTLVFLSAEQIQLESLSILDPLSENNTSNYLVKTRNILHIKDIQVFVAHRVHCMARSRSSLASQYGSSRGRWQDWLPVDVLVDYDGESGPFQRVVSRASATLCHDKRNPMRFTAQSTPDGDAMAASTTHAAGAHGTHGTAAPWSMHTDGAYGDADDDDQGETVTDMLFIHVPALVFTADALQFASIWSVANDLLAYREPDEHLDQINNILLASESNDYAVIVDTILEIQEKIHGLRQAIERYLLDRHTWLATADSMTEQYYSEDFARLIDQHRAMRETLYVIVTTMIRAQQLRERRRQATKTVIRTVMTADRVVWLMVDDDSKDPLCECTLYHANLVWVMGDDQSSSNTLEIDRLEVIDRMPKAYFVELLYPLVPEGKTVDFTRRKMLRVHWRELAPVAGITVVEHFEVNLFPCIVRLTQEVGRRIMAYAFPEKQRLRLHQESMLQAKAASAYPAIVAEEVESASGDDVSQAASLTGQVLREEPESLDDPMASPSSATSLAMPASRPRTNTRRLTLTTNVDDDANRTFIYVKVPSTQLCLSYRGRKEKDISNLNDFLFNLPTFEYRNKTFFIDQ</sequence>
<dbReference type="OrthoDB" id="1562405at2759"/>
<dbReference type="PANTHER" id="PTHR15678">
    <property type="entry name" value="ANTIGEN MLAA-22-RELATED"/>
    <property type="match status" value="1"/>
</dbReference>
<dbReference type="AlphaFoldDB" id="A0A4P9Z0W8"/>
<organism evidence="3 4">
    <name type="scientific">Syncephalis pseudoplumigaleata</name>
    <dbReference type="NCBI Taxonomy" id="1712513"/>
    <lineage>
        <taxon>Eukaryota</taxon>
        <taxon>Fungi</taxon>
        <taxon>Fungi incertae sedis</taxon>
        <taxon>Zoopagomycota</taxon>
        <taxon>Zoopagomycotina</taxon>
        <taxon>Zoopagomycetes</taxon>
        <taxon>Zoopagales</taxon>
        <taxon>Piptocephalidaceae</taxon>
        <taxon>Syncephalis</taxon>
    </lineage>
</organism>
<feature type="compositionally biased region" description="Basic and acidic residues" evidence="1">
    <location>
        <begin position="133"/>
        <end position="147"/>
    </location>
</feature>
<reference evidence="4" key="1">
    <citation type="journal article" date="2018" name="Nat. Microbiol.">
        <title>Leveraging single-cell genomics to expand the fungal tree of life.</title>
        <authorList>
            <person name="Ahrendt S.R."/>
            <person name="Quandt C.A."/>
            <person name="Ciobanu D."/>
            <person name="Clum A."/>
            <person name="Salamov A."/>
            <person name="Andreopoulos B."/>
            <person name="Cheng J.F."/>
            <person name="Woyke T."/>
            <person name="Pelin A."/>
            <person name="Henrissat B."/>
            <person name="Reynolds N.K."/>
            <person name="Benny G.L."/>
            <person name="Smith M.E."/>
            <person name="James T.Y."/>
            <person name="Grigoriev I.V."/>
        </authorList>
    </citation>
    <scope>NUCLEOTIDE SEQUENCE [LARGE SCALE GENOMIC DNA]</scope>
    <source>
        <strain evidence="4">Benny S71-1</strain>
    </source>
</reference>